<keyword evidence="3" id="KW-1185">Reference proteome</keyword>
<reference evidence="2 3" key="1">
    <citation type="submission" date="2020-10" db="EMBL/GenBank/DDBJ databases">
        <title>Plant Genome Project.</title>
        <authorList>
            <person name="Zhang R.-G."/>
        </authorList>
    </citation>
    <scope>NUCLEOTIDE SEQUENCE [LARGE SCALE GENOMIC DNA]</scope>
    <source>
        <strain evidence="2">FAFU-HL-1</strain>
        <tissue evidence="2">Leaf</tissue>
    </source>
</reference>
<dbReference type="Proteomes" id="UP000657918">
    <property type="component" value="Chromosome 8"/>
</dbReference>
<gene>
    <name evidence="2" type="ORF">SADUNF_Sadunf08G0027500</name>
</gene>
<keyword evidence="1" id="KW-0472">Membrane</keyword>
<proteinExistence type="predicted"/>
<feature type="transmembrane region" description="Helical" evidence="1">
    <location>
        <begin position="28"/>
        <end position="50"/>
    </location>
</feature>
<protein>
    <submittedName>
        <fullName evidence="2">Uncharacterized protein</fullName>
    </submittedName>
</protein>
<evidence type="ECO:0000313" key="3">
    <source>
        <dbReference type="Proteomes" id="UP000657918"/>
    </source>
</evidence>
<comment type="caution">
    <text evidence="2">The sequence shown here is derived from an EMBL/GenBank/DDBJ whole genome shotgun (WGS) entry which is preliminary data.</text>
</comment>
<organism evidence="2 3">
    <name type="scientific">Salix dunnii</name>
    <dbReference type="NCBI Taxonomy" id="1413687"/>
    <lineage>
        <taxon>Eukaryota</taxon>
        <taxon>Viridiplantae</taxon>
        <taxon>Streptophyta</taxon>
        <taxon>Embryophyta</taxon>
        <taxon>Tracheophyta</taxon>
        <taxon>Spermatophyta</taxon>
        <taxon>Magnoliopsida</taxon>
        <taxon>eudicotyledons</taxon>
        <taxon>Gunneridae</taxon>
        <taxon>Pentapetalae</taxon>
        <taxon>rosids</taxon>
        <taxon>fabids</taxon>
        <taxon>Malpighiales</taxon>
        <taxon>Salicaceae</taxon>
        <taxon>Saliceae</taxon>
        <taxon>Salix</taxon>
    </lineage>
</organism>
<dbReference type="OrthoDB" id="5516033at2759"/>
<keyword evidence="1" id="KW-1133">Transmembrane helix</keyword>
<dbReference type="AlphaFoldDB" id="A0A835N0T6"/>
<evidence type="ECO:0000313" key="2">
    <source>
        <dbReference type="EMBL" id="KAF9676673.1"/>
    </source>
</evidence>
<sequence length="239" mass="26706">MSQPQKITNTAKKIETHLHRRSGRGHPFIRYGLPMISLTVLGVLGLAHLLQASWVVLVHWDNLETCWCQFLARLVFWKRLGFLGIGISMDKLPSMEEITFHSLATLIDVTSISCVVTLKSECKVKTVSWIPWLHWRRLAETAYYPLCFASFAEEIRHEQLMRTKDLEGKIAGTRGEGEETGITKKIVVYNVQPADRLPGGGGASRGGGESISVGSGGDLVLFCSRVLEKFCLTRGEFLF</sequence>
<name>A0A835N0T6_9ROSI</name>
<keyword evidence="1" id="KW-0812">Transmembrane</keyword>
<accession>A0A835N0T6</accession>
<evidence type="ECO:0000256" key="1">
    <source>
        <dbReference type="SAM" id="Phobius"/>
    </source>
</evidence>
<dbReference type="EMBL" id="JADGMS010000008">
    <property type="protein sequence ID" value="KAF9676673.1"/>
    <property type="molecule type" value="Genomic_DNA"/>
</dbReference>